<evidence type="ECO:0000256" key="1">
    <source>
        <dbReference type="SAM" id="MobiDB-lite"/>
    </source>
</evidence>
<organism evidence="2 3">
    <name type="scientific">Triparma columacea</name>
    <dbReference type="NCBI Taxonomy" id="722753"/>
    <lineage>
        <taxon>Eukaryota</taxon>
        <taxon>Sar</taxon>
        <taxon>Stramenopiles</taxon>
        <taxon>Ochrophyta</taxon>
        <taxon>Bolidophyceae</taxon>
        <taxon>Parmales</taxon>
        <taxon>Triparmaceae</taxon>
        <taxon>Triparma</taxon>
    </lineage>
</organism>
<accession>A0A9W7GAS2</accession>
<feature type="compositionally biased region" description="Low complexity" evidence="1">
    <location>
        <begin position="305"/>
        <end position="321"/>
    </location>
</feature>
<dbReference type="AlphaFoldDB" id="A0A9W7GAS2"/>
<keyword evidence="3" id="KW-1185">Reference proteome</keyword>
<dbReference type="Proteomes" id="UP001165065">
    <property type="component" value="Unassembled WGS sequence"/>
</dbReference>
<feature type="region of interest" description="Disordered" evidence="1">
    <location>
        <begin position="294"/>
        <end position="324"/>
    </location>
</feature>
<evidence type="ECO:0000313" key="3">
    <source>
        <dbReference type="Proteomes" id="UP001165065"/>
    </source>
</evidence>
<name>A0A9W7GAS2_9STRA</name>
<dbReference type="EMBL" id="BRYA01001170">
    <property type="protein sequence ID" value="GMI39969.1"/>
    <property type="molecule type" value="Genomic_DNA"/>
</dbReference>
<protein>
    <submittedName>
        <fullName evidence="2">Uncharacterized protein</fullName>
    </submittedName>
</protein>
<reference evidence="3" key="1">
    <citation type="journal article" date="2023" name="Commun. Biol.">
        <title>Genome analysis of Parmales, the sister group of diatoms, reveals the evolutionary specialization of diatoms from phago-mixotrophs to photoautotrophs.</title>
        <authorList>
            <person name="Ban H."/>
            <person name="Sato S."/>
            <person name="Yoshikawa S."/>
            <person name="Yamada K."/>
            <person name="Nakamura Y."/>
            <person name="Ichinomiya M."/>
            <person name="Sato N."/>
            <person name="Blanc-Mathieu R."/>
            <person name="Endo H."/>
            <person name="Kuwata A."/>
            <person name="Ogata H."/>
        </authorList>
    </citation>
    <scope>NUCLEOTIDE SEQUENCE [LARGE SCALE GENOMIC DNA]</scope>
</reference>
<sequence length="380" mass="41754">MHDEDDQSFSSFSVQNINRQSVGSQLSQLKELAKLRKQNVVDAKEFEDLKKNILYGDKGVEEGFGFAEYGDNVEMCGRRIPGPGEFFVNRGPPPSRPGTEGGVAWGKGGFGGEEHIVGMRKGGVEVGGGYGTMYGGEMGGGMKGRFGEQEPYYLVGRYQLPQQGAIQQHSVHVYQGKQQQRQQYHHPMEKPWVRRLAEKRGRKPKISPISSPSVNGGDTDDTASLSSNSSIDGDETGMTTITKKLNPTRMKAEMQLPPSHAMQAEQQRNHQIDLQRRLEEHQARLMAGKARSRIPLLSRPPPRPILASRSEPNSARRSASAHIRRSLGKSDFTIMKLPRGLPKEGGEVMVNANTGRVIGPPYSSRGGELLGLGTTINPKL</sequence>
<proteinExistence type="predicted"/>
<evidence type="ECO:0000313" key="2">
    <source>
        <dbReference type="EMBL" id="GMI39969.1"/>
    </source>
</evidence>
<feature type="region of interest" description="Disordered" evidence="1">
    <location>
        <begin position="199"/>
        <end position="239"/>
    </location>
</feature>
<gene>
    <name evidence="2" type="ORF">TrCOL_g2009</name>
</gene>
<comment type="caution">
    <text evidence="2">The sequence shown here is derived from an EMBL/GenBank/DDBJ whole genome shotgun (WGS) entry which is preliminary data.</text>
</comment>
<feature type="compositionally biased region" description="Polar residues" evidence="1">
    <location>
        <begin position="222"/>
        <end position="239"/>
    </location>
</feature>